<keyword evidence="2" id="KW-1185">Reference proteome</keyword>
<reference evidence="1 2" key="1">
    <citation type="journal article" date="2015" name="Genome Announc.">
        <title>Expanding the biotechnology potential of lactobacilli through comparative genomics of 213 strains and associated genera.</title>
        <authorList>
            <person name="Sun Z."/>
            <person name="Harris H.M."/>
            <person name="McCann A."/>
            <person name="Guo C."/>
            <person name="Argimon S."/>
            <person name="Zhang W."/>
            <person name="Yang X."/>
            <person name="Jeffery I.B."/>
            <person name="Cooney J.C."/>
            <person name="Kagawa T.F."/>
            <person name="Liu W."/>
            <person name="Song Y."/>
            <person name="Salvetti E."/>
            <person name="Wrobel A."/>
            <person name="Rasinkangas P."/>
            <person name="Parkhill J."/>
            <person name="Rea M.C."/>
            <person name="O'Sullivan O."/>
            <person name="Ritari J."/>
            <person name="Douillard F.P."/>
            <person name="Paul Ross R."/>
            <person name="Yang R."/>
            <person name="Briner A.E."/>
            <person name="Felis G.E."/>
            <person name="de Vos W.M."/>
            <person name="Barrangou R."/>
            <person name="Klaenhammer T.R."/>
            <person name="Caufield P.W."/>
            <person name="Cui Y."/>
            <person name="Zhang H."/>
            <person name="O'Toole P.W."/>
        </authorList>
    </citation>
    <scope>NUCLEOTIDE SEQUENCE [LARGE SCALE GENOMIC DNA]</scope>
    <source>
        <strain evidence="1 2">DSM 18382</strain>
    </source>
</reference>
<dbReference type="EMBL" id="AZFY01000124">
    <property type="protein sequence ID" value="KRM03778.1"/>
    <property type="molecule type" value="Genomic_DNA"/>
</dbReference>
<gene>
    <name evidence="1" type="ORF">FD41_GL001023</name>
</gene>
<sequence length="85" mass="9878">MPKIEAVLVEVWWASRYDNGIKLRRRLTMSTEETDRTVKKIIAELENNVSVLSWLKENQDDEEAQKHIKAIKEALSKAKNDLIKA</sequence>
<dbReference type="AlphaFoldDB" id="A0A0R1VE93"/>
<dbReference type="PATRIC" id="fig|1423743.5.peg.1054"/>
<organism evidence="1 2">
    <name type="scientific">Lentilactobacillus farraginis DSM 18382 = JCM 14108</name>
    <dbReference type="NCBI Taxonomy" id="1423743"/>
    <lineage>
        <taxon>Bacteria</taxon>
        <taxon>Bacillati</taxon>
        <taxon>Bacillota</taxon>
        <taxon>Bacilli</taxon>
        <taxon>Lactobacillales</taxon>
        <taxon>Lactobacillaceae</taxon>
        <taxon>Lentilactobacillus</taxon>
    </lineage>
</organism>
<protein>
    <submittedName>
        <fullName evidence="1">Uncharacterized protein</fullName>
    </submittedName>
</protein>
<proteinExistence type="predicted"/>
<evidence type="ECO:0000313" key="1">
    <source>
        <dbReference type="EMBL" id="KRM03778.1"/>
    </source>
</evidence>
<name>A0A0R1VE93_9LACO</name>
<accession>A0A0R1VE93</accession>
<comment type="caution">
    <text evidence="1">The sequence shown here is derived from an EMBL/GenBank/DDBJ whole genome shotgun (WGS) entry which is preliminary data.</text>
</comment>
<evidence type="ECO:0000313" key="2">
    <source>
        <dbReference type="Proteomes" id="UP000051966"/>
    </source>
</evidence>
<dbReference type="Proteomes" id="UP000051966">
    <property type="component" value="Unassembled WGS sequence"/>
</dbReference>